<comment type="similarity">
    <text evidence="7">Belongs to the bacterial reverse transcriptase family.</text>
</comment>
<proteinExistence type="inferred from homology"/>
<reference evidence="10 11" key="1">
    <citation type="submission" date="2023-08" db="EMBL/GenBank/DDBJ databases">
        <title>Draft genome sequence of Algoriphagus taiwanensis.</title>
        <authorList>
            <person name="Takatani N."/>
            <person name="Hosokawa M."/>
            <person name="Sawabe T."/>
        </authorList>
    </citation>
    <scope>NUCLEOTIDE SEQUENCE [LARGE SCALE GENOMIC DNA]</scope>
    <source>
        <strain evidence="10 11">JCM 19755</strain>
    </source>
</reference>
<organism evidence="10 11">
    <name type="scientific">Algoriphagus taiwanensis</name>
    <dbReference type="NCBI Taxonomy" id="1445656"/>
    <lineage>
        <taxon>Bacteria</taxon>
        <taxon>Pseudomonadati</taxon>
        <taxon>Bacteroidota</taxon>
        <taxon>Cytophagia</taxon>
        <taxon>Cytophagales</taxon>
        <taxon>Cyclobacteriaceae</taxon>
        <taxon>Algoriphagus</taxon>
    </lineage>
</organism>
<evidence type="ECO:0000256" key="4">
    <source>
        <dbReference type="ARBA" id="ARBA00022723"/>
    </source>
</evidence>
<evidence type="ECO:0000313" key="10">
    <source>
        <dbReference type="EMBL" id="GMQ31950.1"/>
    </source>
</evidence>
<dbReference type="PRINTS" id="PR00866">
    <property type="entry name" value="RNADNAPOLMS"/>
</dbReference>
<dbReference type="PROSITE" id="PS50878">
    <property type="entry name" value="RT_POL"/>
    <property type="match status" value="1"/>
</dbReference>
<sequence>MLTENQVKDVRENFKRLQTKEDLLNLINLVAEWIYGEKAYSFSMTQLTRYANANLGGKRYFKFQIKKKSGGERSIHAPIGKLKSLQQVLNIILQSINVPHVAATGFVPGKSIVDNAKAHIGQRYVYNLDLKDFFPSIEQARVWKVLQLPPFNLNKETSPEIFSMPWEEFSTQVLKSKDITFQRYRYSYVSEFVVDEKYIPETDHPFYEIFTPLPSNQFKVKLFASGSIDPEKPIYVITKSYHSHWKLDNDTRKAAWLVNEIPTLGKLEIANIIAGICCTELEVERKDPENTWVKVKRNVLPQGAPTSPTITNIICRKMDHRLQGVAKRFGLRYTRYADDLTFSSMHNVYQKDSEFIIELERVIKDQGFEIKESKTRLQKEGFRQEVTGLVVNEKVNVSKRYIKQLRMWLYYWERYGYDRAYSFFLAEYLKDKSHILKGRPDMASVINGKLNYLKMVSGENSRYEKLLTRFKNLSESPVRKNSRIGHLNRVLDLLMTTGLDQALEIYNPQKP</sequence>
<accession>A0ABQ6PXB1</accession>
<evidence type="ECO:0000256" key="1">
    <source>
        <dbReference type="ARBA" id="ARBA00012493"/>
    </source>
</evidence>
<dbReference type="EC" id="2.7.7.49" evidence="1"/>
<keyword evidence="5" id="KW-0460">Magnesium</keyword>
<evidence type="ECO:0000313" key="11">
    <source>
        <dbReference type="Proteomes" id="UP001307705"/>
    </source>
</evidence>
<keyword evidence="6" id="KW-0695">RNA-directed DNA polymerase</keyword>
<dbReference type="InterPro" id="IPR051083">
    <property type="entry name" value="GrpII_Intron_Splice-Mob/Def"/>
</dbReference>
<comment type="catalytic activity">
    <reaction evidence="8">
        <text>DNA(n) + a 2'-deoxyribonucleoside 5'-triphosphate = DNA(n+1) + diphosphate</text>
        <dbReference type="Rhea" id="RHEA:22508"/>
        <dbReference type="Rhea" id="RHEA-COMP:17339"/>
        <dbReference type="Rhea" id="RHEA-COMP:17340"/>
        <dbReference type="ChEBI" id="CHEBI:33019"/>
        <dbReference type="ChEBI" id="CHEBI:61560"/>
        <dbReference type="ChEBI" id="CHEBI:173112"/>
        <dbReference type="EC" id="2.7.7.49"/>
    </reaction>
</comment>
<dbReference type="Proteomes" id="UP001307705">
    <property type="component" value="Unassembled WGS sequence"/>
</dbReference>
<protein>
    <recommendedName>
        <fullName evidence="1">RNA-directed DNA polymerase</fullName>
        <ecNumber evidence="1">2.7.7.49</ecNumber>
    </recommendedName>
</protein>
<dbReference type="Pfam" id="PF00078">
    <property type="entry name" value="RVT_1"/>
    <property type="match status" value="1"/>
</dbReference>
<evidence type="ECO:0000256" key="7">
    <source>
        <dbReference type="ARBA" id="ARBA00034120"/>
    </source>
</evidence>
<dbReference type="PANTHER" id="PTHR34047">
    <property type="entry name" value="NUCLEAR INTRON MATURASE 1, MITOCHONDRIAL-RELATED"/>
    <property type="match status" value="1"/>
</dbReference>
<dbReference type="PANTHER" id="PTHR34047:SF7">
    <property type="entry name" value="RNA-DIRECTED DNA POLYMERASE"/>
    <property type="match status" value="1"/>
</dbReference>
<dbReference type="InterPro" id="IPR000477">
    <property type="entry name" value="RT_dom"/>
</dbReference>
<evidence type="ECO:0000256" key="6">
    <source>
        <dbReference type="ARBA" id="ARBA00022918"/>
    </source>
</evidence>
<comment type="caution">
    <text evidence="10">The sequence shown here is derived from an EMBL/GenBank/DDBJ whole genome shotgun (WGS) entry which is preliminary data.</text>
</comment>
<dbReference type="RefSeq" id="WP_338226798.1">
    <property type="nucleotide sequence ID" value="NZ_BTPE01000001.1"/>
</dbReference>
<keyword evidence="4" id="KW-0479">Metal-binding</keyword>
<evidence type="ECO:0000256" key="3">
    <source>
        <dbReference type="ARBA" id="ARBA00022695"/>
    </source>
</evidence>
<dbReference type="InterPro" id="IPR000123">
    <property type="entry name" value="Reverse_transcriptase_msDNA"/>
</dbReference>
<gene>
    <name evidence="10" type="ORF">Ataiwa_02220</name>
</gene>
<evidence type="ECO:0000256" key="8">
    <source>
        <dbReference type="ARBA" id="ARBA00048173"/>
    </source>
</evidence>
<feature type="domain" description="Reverse transcriptase" evidence="9">
    <location>
        <begin position="46"/>
        <end position="391"/>
    </location>
</feature>
<evidence type="ECO:0000256" key="5">
    <source>
        <dbReference type="ARBA" id="ARBA00022842"/>
    </source>
</evidence>
<evidence type="ECO:0000259" key="9">
    <source>
        <dbReference type="PROSITE" id="PS50878"/>
    </source>
</evidence>
<keyword evidence="11" id="KW-1185">Reference proteome</keyword>
<name>A0ABQ6PXB1_9BACT</name>
<dbReference type="CDD" id="cd03487">
    <property type="entry name" value="RT_Bac_retron_II"/>
    <property type="match status" value="1"/>
</dbReference>
<dbReference type="EMBL" id="BTPE01000001">
    <property type="protein sequence ID" value="GMQ31950.1"/>
    <property type="molecule type" value="Genomic_DNA"/>
</dbReference>
<evidence type="ECO:0000256" key="2">
    <source>
        <dbReference type="ARBA" id="ARBA00022679"/>
    </source>
</evidence>
<keyword evidence="2" id="KW-0808">Transferase</keyword>
<keyword evidence="3" id="KW-0548">Nucleotidyltransferase</keyword>